<feature type="transmembrane region" description="Helical" evidence="8">
    <location>
        <begin position="267"/>
        <end position="288"/>
    </location>
</feature>
<name>A0A2R4VSB1_9PROT</name>
<feature type="transmembrane region" description="Helical" evidence="8">
    <location>
        <begin position="181"/>
        <end position="200"/>
    </location>
</feature>
<keyword evidence="3 7" id="KW-0812">Transmembrane</keyword>
<dbReference type="OrthoDB" id="9768329at2"/>
<keyword evidence="4 8" id="KW-1133">Transmembrane helix</keyword>
<reference evidence="10 11" key="1">
    <citation type="submission" date="2018-04" db="EMBL/GenBank/DDBJ databases">
        <title>Complete genome sequence of the nitrogen-fixing bacterium Azospirillum humicireducens type strain SgZ-5.</title>
        <authorList>
            <person name="Yu Z."/>
        </authorList>
    </citation>
    <scope>NUCLEOTIDE SEQUENCE [LARGE SCALE GENOMIC DNA]</scope>
    <source>
        <strain evidence="10 11">SgZ-5</strain>
        <plasmid evidence="10 11">pYZ2</plasmid>
    </source>
</reference>
<dbReference type="InterPro" id="IPR052175">
    <property type="entry name" value="ComplexI-like_HydComp"/>
</dbReference>
<dbReference type="EMBL" id="CP028903">
    <property type="protein sequence ID" value="AWB07333.1"/>
    <property type="molecule type" value="Genomic_DNA"/>
</dbReference>
<evidence type="ECO:0000256" key="6">
    <source>
        <dbReference type="ARBA" id="ARBA00023136"/>
    </source>
</evidence>
<evidence type="ECO:0000256" key="4">
    <source>
        <dbReference type="ARBA" id="ARBA00022989"/>
    </source>
</evidence>
<feature type="transmembrane region" description="Helical" evidence="8">
    <location>
        <begin position="331"/>
        <end position="351"/>
    </location>
</feature>
<dbReference type="InterPro" id="IPR001750">
    <property type="entry name" value="ND/Mrp_TM"/>
</dbReference>
<feature type="domain" description="NADH:quinone oxidoreductase/Mrp antiporter transmembrane" evidence="9">
    <location>
        <begin position="145"/>
        <end position="440"/>
    </location>
</feature>
<geneLocation type="plasmid" evidence="10 11">
    <name>pYZ2</name>
</geneLocation>
<keyword evidence="6 8" id="KW-0472">Membrane</keyword>
<accession>A0A2R4VSB1</accession>
<dbReference type="KEGG" id="ahu:A6A40_20030"/>
<evidence type="ECO:0000256" key="1">
    <source>
        <dbReference type="ARBA" id="ARBA00004651"/>
    </source>
</evidence>
<comment type="subcellular location">
    <subcellularLocation>
        <location evidence="1">Cell membrane</location>
        <topology evidence="1">Multi-pass membrane protein</topology>
    </subcellularLocation>
    <subcellularLocation>
        <location evidence="7">Membrane</location>
        <topology evidence="7">Multi-pass membrane protein</topology>
    </subcellularLocation>
</comment>
<evidence type="ECO:0000256" key="3">
    <source>
        <dbReference type="ARBA" id="ARBA00022692"/>
    </source>
</evidence>
<dbReference type="PANTHER" id="PTHR42682">
    <property type="entry name" value="HYDROGENASE-4 COMPONENT F"/>
    <property type="match status" value="1"/>
</dbReference>
<feature type="transmembrane region" description="Helical" evidence="8">
    <location>
        <begin position="127"/>
        <end position="143"/>
    </location>
</feature>
<dbReference type="GO" id="GO:0016491">
    <property type="term" value="F:oxidoreductase activity"/>
    <property type="evidence" value="ECO:0007669"/>
    <property type="project" value="UniProtKB-KW"/>
</dbReference>
<feature type="transmembrane region" description="Helical" evidence="8">
    <location>
        <begin position="51"/>
        <end position="71"/>
    </location>
</feature>
<evidence type="ECO:0000313" key="10">
    <source>
        <dbReference type="EMBL" id="AWB07333.1"/>
    </source>
</evidence>
<feature type="transmembrane region" description="Helical" evidence="8">
    <location>
        <begin position="12"/>
        <end position="30"/>
    </location>
</feature>
<evidence type="ECO:0000256" key="7">
    <source>
        <dbReference type="RuleBase" id="RU000320"/>
    </source>
</evidence>
<feature type="transmembrane region" description="Helical" evidence="8">
    <location>
        <begin position="388"/>
        <end position="410"/>
    </location>
</feature>
<dbReference type="RefSeq" id="WP_108547626.1">
    <property type="nucleotide sequence ID" value="NZ_CP028903.1"/>
</dbReference>
<keyword evidence="5" id="KW-0560">Oxidoreductase</keyword>
<keyword evidence="11" id="KW-1185">Reference proteome</keyword>
<protein>
    <submittedName>
        <fullName evidence="10">Hydrogenase</fullName>
    </submittedName>
</protein>
<dbReference type="NCBIfam" id="NF005044">
    <property type="entry name" value="PRK06458.1-4"/>
    <property type="match status" value="1"/>
</dbReference>
<evidence type="ECO:0000259" key="9">
    <source>
        <dbReference type="Pfam" id="PF00361"/>
    </source>
</evidence>
<feature type="transmembrane region" description="Helical" evidence="8">
    <location>
        <begin position="83"/>
        <end position="106"/>
    </location>
</feature>
<feature type="transmembrane region" description="Helical" evidence="8">
    <location>
        <begin position="300"/>
        <end position="319"/>
    </location>
</feature>
<evidence type="ECO:0000256" key="2">
    <source>
        <dbReference type="ARBA" id="ARBA00022475"/>
    </source>
</evidence>
<dbReference type="GO" id="GO:0005886">
    <property type="term" value="C:plasma membrane"/>
    <property type="evidence" value="ECO:0007669"/>
    <property type="project" value="UniProtKB-SubCell"/>
</dbReference>
<proteinExistence type="predicted"/>
<dbReference type="PRINTS" id="PR01434">
    <property type="entry name" value="NADHDHGNASE5"/>
</dbReference>
<dbReference type="Pfam" id="PF00361">
    <property type="entry name" value="Proton_antipo_M"/>
    <property type="match status" value="1"/>
</dbReference>
<organism evidence="10 11">
    <name type="scientific">Azospirillum humicireducens</name>
    <dbReference type="NCBI Taxonomy" id="1226968"/>
    <lineage>
        <taxon>Bacteria</taxon>
        <taxon>Pseudomonadati</taxon>
        <taxon>Pseudomonadota</taxon>
        <taxon>Alphaproteobacteria</taxon>
        <taxon>Rhodospirillales</taxon>
        <taxon>Azospirillaceae</taxon>
        <taxon>Azospirillum</taxon>
    </lineage>
</organism>
<sequence>MTAMVPSILPPLLLIGPLAVALFLLTLPWFRESLPEAFATDTGSVTLLERIHLGSVGYVFLLSVAALIQVLSNGAIAAFGDWLFVDALGAVFMMLIGVVGLMTGLYSIAYIRHDLESGAIDAGKVRIYYGFFSLFLFTMLLAVTANNIIMMWAAIEATTLGSAFLVGLYGQKSSLEAAWKYVIICTVGVAFGLYGTVLVFSNAADVLADPHQAVLWTALVGHAAELDPMLVKLAFVFALIGFGTKAGIFPMHAWLPDAHSEAPSPVSGLLSGVLLKCALLIVIRFYVITVGTVGTGFPQMLLLTLGLLSVGVSSLLFFVQQDLKRKLAYSSIENVGLIVVALGVGGPLGIAAALLHAINHSVTKALFFCSAGNVLMKYGTRDLRAVKGVLRVAPATGLLMMGCALALAGFPPFNIFVSEFMVFMAGLNEGYGWIMALCALFLCITIAGLVKIVADSVLGKSPETMPKGDVGWRALAPLGVLAALVLMLGFAVPQPLSTLVQQATTVVMNGDSRPVVAAPWQSNDGQTYDTARAGGQLVTGSLSQTEISK</sequence>
<gene>
    <name evidence="10" type="ORF">A6A40_20030</name>
</gene>
<keyword evidence="2" id="KW-1003">Cell membrane</keyword>
<evidence type="ECO:0000256" key="5">
    <source>
        <dbReference type="ARBA" id="ARBA00023002"/>
    </source>
</evidence>
<feature type="transmembrane region" description="Helical" evidence="8">
    <location>
        <begin position="474"/>
        <end position="492"/>
    </location>
</feature>
<feature type="transmembrane region" description="Helical" evidence="8">
    <location>
        <begin position="430"/>
        <end position="453"/>
    </location>
</feature>
<dbReference type="Proteomes" id="UP000077405">
    <property type="component" value="Plasmid pYZ2"/>
</dbReference>
<feature type="transmembrane region" description="Helical" evidence="8">
    <location>
        <begin position="149"/>
        <end position="169"/>
    </location>
</feature>
<dbReference type="AlphaFoldDB" id="A0A2R4VSB1"/>
<dbReference type="PANTHER" id="PTHR42682:SF5">
    <property type="entry name" value="HYDROGENASE-4 COMPONENT F"/>
    <property type="match status" value="1"/>
</dbReference>
<evidence type="ECO:0000256" key="8">
    <source>
        <dbReference type="SAM" id="Phobius"/>
    </source>
</evidence>
<keyword evidence="10" id="KW-0614">Plasmid</keyword>
<feature type="transmembrane region" description="Helical" evidence="8">
    <location>
        <begin position="233"/>
        <end position="255"/>
    </location>
</feature>
<evidence type="ECO:0000313" key="11">
    <source>
        <dbReference type="Proteomes" id="UP000077405"/>
    </source>
</evidence>